<dbReference type="CDD" id="cd00082">
    <property type="entry name" value="HisKA"/>
    <property type="match status" value="1"/>
</dbReference>
<keyword evidence="9" id="KW-0175">Coiled coil</keyword>
<dbReference type="InterPro" id="IPR036097">
    <property type="entry name" value="HisK_dim/P_sf"/>
</dbReference>
<dbReference type="InterPro" id="IPR035965">
    <property type="entry name" value="PAS-like_dom_sf"/>
</dbReference>
<evidence type="ECO:0000256" key="10">
    <source>
        <dbReference type="SAM" id="Phobius"/>
    </source>
</evidence>
<keyword evidence="8" id="KW-0902">Two-component regulatory system</keyword>
<feature type="coiled-coil region" evidence="9">
    <location>
        <begin position="207"/>
        <end position="234"/>
    </location>
</feature>
<dbReference type="SUPFAM" id="SSF55874">
    <property type="entry name" value="ATPase domain of HSP90 chaperone/DNA topoisomerase II/histidine kinase"/>
    <property type="match status" value="1"/>
</dbReference>
<protein>
    <recommendedName>
        <fullName evidence="2">histidine kinase</fullName>
        <ecNumber evidence="2">2.7.13.3</ecNumber>
    </recommendedName>
</protein>
<evidence type="ECO:0000256" key="8">
    <source>
        <dbReference type="ARBA" id="ARBA00023012"/>
    </source>
</evidence>
<evidence type="ECO:0000256" key="7">
    <source>
        <dbReference type="ARBA" id="ARBA00022840"/>
    </source>
</evidence>
<keyword evidence="10" id="KW-1133">Transmembrane helix</keyword>
<dbReference type="RefSeq" id="WP_189643715.1">
    <property type="nucleotide sequence ID" value="NZ_BNAL01000031.1"/>
</dbReference>
<evidence type="ECO:0000256" key="9">
    <source>
        <dbReference type="SAM" id="Coils"/>
    </source>
</evidence>
<keyword evidence="7" id="KW-0067">ATP-binding</keyword>
<evidence type="ECO:0000259" key="11">
    <source>
        <dbReference type="PROSITE" id="PS50109"/>
    </source>
</evidence>
<dbReference type="Pfam" id="PF00512">
    <property type="entry name" value="HisKA"/>
    <property type="match status" value="1"/>
</dbReference>
<evidence type="ECO:0000256" key="5">
    <source>
        <dbReference type="ARBA" id="ARBA00022741"/>
    </source>
</evidence>
<dbReference type="PANTHER" id="PTHR43065:SF10">
    <property type="entry name" value="PEROXIDE STRESS-ACTIVATED HISTIDINE KINASE MAK3"/>
    <property type="match status" value="1"/>
</dbReference>
<dbReference type="Gene3D" id="1.10.287.130">
    <property type="match status" value="1"/>
</dbReference>
<sequence>MALYGERRYTLTETFNLDARVLHRVLSQRLEQQETVLKAVAVLLSQSEDPQLLRQYVQLLVSPYPQIVGVGWCAQSCVPLTPPLKTAALPFTVPNGAQISLPSRGSLYALDLQQVRMWIDASKLLTTIDLPPAPLTIQILRPAGGELLTEHRAPVRPASLTLSVEKPLGTALEPLPIRFQRDYSWGVWPWAQILAWWVLTGVFVWFLARMLASRRRAEQALEDERRRAQGIVQASSDGIVALDPAGRVVHANPAAHQIFTGLDLGVDIRTLAHFQATLSQQPLESASLWEETQTTTLPAGTALQRGGGRVLIEGHISPLWNESGQLLGRVLTLREVGTLQKRMLAQLSEGERRVREHEALLAHVSRLSTLGEMSAGLAHELNQPLTAIVSYGQAGHRLLAEDHVDLPRARQAMQGMVTQAQRAAEIITRLRKLVKRAPAQRVRVDVIQAVHNVLTLCQADLDRLNIQVKMHLPPCAISRADPVQVEQIVLNLVRNALEAMQDTEERVLTLRVTAQAPYWRLTVLDTGTGLSEQELAQLFQPFNSLKEGGLGLGLTLSQTLAQGMGGDLTGGNASIGAEFTLTLPQWSDGHA</sequence>
<keyword evidence="5" id="KW-0547">Nucleotide-binding</keyword>
<dbReference type="InterPro" id="IPR036890">
    <property type="entry name" value="HATPase_C_sf"/>
</dbReference>
<evidence type="ECO:0000256" key="6">
    <source>
        <dbReference type="ARBA" id="ARBA00022777"/>
    </source>
</evidence>
<dbReference type="PANTHER" id="PTHR43065">
    <property type="entry name" value="SENSOR HISTIDINE KINASE"/>
    <property type="match status" value="1"/>
</dbReference>
<organism evidence="12 13">
    <name type="scientific">Deinococcus piscis</name>
    <dbReference type="NCBI Taxonomy" id="394230"/>
    <lineage>
        <taxon>Bacteria</taxon>
        <taxon>Thermotogati</taxon>
        <taxon>Deinococcota</taxon>
        <taxon>Deinococci</taxon>
        <taxon>Deinococcales</taxon>
        <taxon>Deinococcaceae</taxon>
        <taxon>Deinococcus</taxon>
    </lineage>
</organism>
<keyword evidence="13" id="KW-1185">Reference proteome</keyword>
<evidence type="ECO:0000256" key="4">
    <source>
        <dbReference type="ARBA" id="ARBA00022679"/>
    </source>
</evidence>
<evidence type="ECO:0000313" key="13">
    <source>
        <dbReference type="Proteomes" id="UP000632154"/>
    </source>
</evidence>
<dbReference type="SMART" id="SM00387">
    <property type="entry name" value="HATPase_c"/>
    <property type="match status" value="1"/>
</dbReference>
<feature type="domain" description="Histidine kinase" evidence="11">
    <location>
        <begin position="376"/>
        <end position="587"/>
    </location>
</feature>
<feature type="transmembrane region" description="Helical" evidence="10">
    <location>
        <begin position="187"/>
        <end position="208"/>
    </location>
</feature>
<evidence type="ECO:0000256" key="2">
    <source>
        <dbReference type="ARBA" id="ARBA00012438"/>
    </source>
</evidence>
<accession>A0ABQ3KD64</accession>
<keyword evidence="3" id="KW-0597">Phosphoprotein</keyword>
<keyword evidence="10" id="KW-0472">Membrane</keyword>
<dbReference type="Pfam" id="PF13188">
    <property type="entry name" value="PAS_8"/>
    <property type="match status" value="1"/>
</dbReference>
<dbReference type="InterPro" id="IPR000014">
    <property type="entry name" value="PAS"/>
</dbReference>
<dbReference type="EC" id="2.7.13.3" evidence="2"/>
<evidence type="ECO:0000256" key="3">
    <source>
        <dbReference type="ARBA" id="ARBA00022553"/>
    </source>
</evidence>
<proteinExistence type="predicted"/>
<dbReference type="Pfam" id="PF02518">
    <property type="entry name" value="HATPase_c"/>
    <property type="match status" value="1"/>
</dbReference>
<dbReference type="SUPFAM" id="SSF47384">
    <property type="entry name" value="Homodimeric domain of signal transducing histidine kinase"/>
    <property type="match status" value="1"/>
</dbReference>
<keyword evidence="6" id="KW-0418">Kinase</keyword>
<dbReference type="Gene3D" id="3.30.450.20">
    <property type="entry name" value="PAS domain"/>
    <property type="match status" value="1"/>
</dbReference>
<keyword evidence="10" id="KW-0812">Transmembrane</keyword>
<evidence type="ECO:0000256" key="1">
    <source>
        <dbReference type="ARBA" id="ARBA00000085"/>
    </source>
</evidence>
<dbReference type="Proteomes" id="UP000632154">
    <property type="component" value="Unassembled WGS sequence"/>
</dbReference>
<dbReference type="InterPro" id="IPR004358">
    <property type="entry name" value="Sig_transdc_His_kin-like_C"/>
</dbReference>
<dbReference type="PROSITE" id="PS50109">
    <property type="entry name" value="HIS_KIN"/>
    <property type="match status" value="1"/>
</dbReference>
<name>A0ABQ3KD64_9DEIO</name>
<dbReference type="PRINTS" id="PR00344">
    <property type="entry name" value="BCTRLSENSOR"/>
</dbReference>
<dbReference type="Gene3D" id="3.30.565.10">
    <property type="entry name" value="Histidine kinase-like ATPase, C-terminal domain"/>
    <property type="match status" value="1"/>
</dbReference>
<dbReference type="InterPro" id="IPR003594">
    <property type="entry name" value="HATPase_dom"/>
</dbReference>
<comment type="catalytic activity">
    <reaction evidence="1">
        <text>ATP + protein L-histidine = ADP + protein N-phospho-L-histidine.</text>
        <dbReference type="EC" id="2.7.13.3"/>
    </reaction>
</comment>
<dbReference type="SUPFAM" id="SSF55785">
    <property type="entry name" value="PYP-like sensor domain (PAS domain)"/>
    <property type="match status" value="1"/>
</dbReference>
<reference evidence="13" key="1">
    <citation type="journal article" date="2019" name="Int. J. Syst. Evol. Microbiol.">
        <title>The Global Catalogue of Microorganisms (GCM) 10K type strain sequencing project: providing services to taxonomists for standard genome sequencing and annotation.</title>
        <authorList>
            <consortium name="The Broad Institute Genomics Platform"/>
            <consortium name="The Broad Institute Genome Sequencing Center for Infectious Disease"/>
            <person name="Wu L."/>
            <person name="Ma J."/>
        </authorList>
    </citation>
    <scope>NUCLEOTIDE SEQUENCE [LARGE SCALE GENOMIC DNA]</scope>
    <source>
        <strain evidence="13">CGMCC 1.18439</strain>
    </source>
</reference>
<gene>
    <name evidence="12" type="ORF">GCM10017783_21160</name>
</gene>
<dbReference type="EMBL" id="BNAL01000031">
    <property type="protein sequence ID" value="GHG08350.1"/>
    <property type="molecule type" value="Genomic_DNA"/>
</dbReference>
<dbReference type="SMART" id="SM00388">
    <property type="entry name" value="HisKA"/>
    <property type="match status" value="1"/>
</dbReference>
<keyword evidence="4" id="KW-0808">Transferase</keyword>
<dbReference type="CDD" id="cd00130">
    <property type="entry name" value="PAS"/>
    <property type="match status" value="1"/>
</dbReference>
<comment type="caution">
    <text evidence="12">The sequence shown here is derived from an EMBL/GenBank/DDBJ whole genome shotgun (WGS) entry which is preliminary data.</text>
</comment>
<evidence type="ECO:0000313" key="12">
    <source>
        <dbReference type="EMBL" id="GHG08350.1"/>
    </source>
</evidence>
<dbReference type="InterPro" id="IPR005467">
    <property type="entry name" value="His_kinase_dom"/>
</dbReference>
<dbReference type="InterPro" id="IPR003661">
    <property type="entry name" value="HisK_dim/P_dom"/>
</dbReference>